<dbReference type="InterPro" id="IPR002197">
    <property type="entry name" value="HTH_Fis"/>
</dbReference>
<dbReference type="Pfam" id="PF02954">
    <property type="entry name" value="HTH_8"/>
    <property type="match status" value="1"/>
</dbReference>
<dbReference type="InterPro" id="IPR009057">
    <property type="entry name" value="Homeodomain-like_sf"/>
</dbReference>
<organism evidence="2 3">
    <name type="scientific">Bordetella parapertussis</name>
    <dbReference type="NCBI Taxonomy" id="519"/>
    <lineage>
        <taxon>Bacteria</taxon>
        <taxon>Pseudomonadati</taxon>
        <taxon>Pseudomonadota</taxon>
        <taxon>Betaproteobacteria</taxon>
        <taxon>Burkholderiales</taxon>
        <taxon>Alcaligenaceae</taxon>
        <taxon>Bordetella</taxon>
    </lineage>
</organism>
<evidence type="ECO:0000313" key="3">
    <source>
        <dbReference type="Proteomes" id="UP001324595"/>
    </source>
</evidence>
<proteinExistence type="predicted"/>
<evidence type="ECO:0000259" key="1">
    <source>
        <dbReference type="Pfam" id="PF02954"/>
    </source>
</evidence>
<name>A0ABU5XA16_BORPP</name>
<reference evidence="2 3" key="1">
    <citation type="submission" date="2023-12" db="EMBL/GenBank/DDBJ databases">
        <title>Draft Genome Sequences of Bordetella parapertussis clinical Isolates from Colombia, 2023.</title>
        <authorList>
            <person name="Montilla E.A."/>
            <person name="Rojas F."/>
            <person name="Vargas M.N."/>
            <person name="Bonilla V."/>
            <person name="Duarte C."/>
        </authorList>
    </citation>
    <scope>NUCLEOTIDE SEQUENCE [LARGE SCALE GENOMIC DNA]</scope>
    <source>
        <strain evidence="2 3">320001806</strain>
    </source>
</reference>
<dbReference type="RefSeq" id="WP_323670129.1">
    <property type="nucleotide sequence ID" value="NZ_JAXUBE010000167.1"/>
</dbReference>
<feature type="domain" description="DNA binding HTH" evidence="1">
    <location>
        <begin position="5"/>
        <end position="36"/>
    </location>
</feature>
<dbReference type="Proteomes" id="UP001324595">
    <property type="component" value="Unassembled WGS sequence"/>
</dbReference>
<keyword evidence="3" id="KW-1185">Reference proteome</keyword>
<protein>
    <submittedName>
        <fullName evidence="2">Helix-turn-helix domain-containing protein</fullName>
    </submittedName>
</protein>
<comment type="caution">
    <text evidence="2">The sequence shown here is derived from an EMBL/GenBank/DDBJ whole genome shotgun (WGS) entry which is preliminary data.</text>
</comment>
<accession>A0ABU5XA16</accession>
<gene>
    <name evidence="2" type="ORF">U5T69_21820</name>
</gene>
<dbReference type="EMBL" id="JAXUBE010000167">
    <property type="protein sequence ID" value="MEB2665737.1"/>
    <property type="molecule type" value="Genomic_DNA"/>
</dbReference>
<dbReference type="PRINTS" id="PR01590">
    <property type="entry name" value="HTHFIS"/>
</dbReference>
<evidence type="ECO:0000313" key="2">
    <source>
        <dbReference type="EMBL" id="MEB2665737.1"/>
    </source>
</evidence>
<dbReference type="SUPFAM" id="SSF46689">
    <property type="entry name" value="Homeodomain-like"/>
    <property type="match status" value="1"/>
</dbReference>
<sequence length="40" mass="4382">ASLHRIDQALARHGGNIAGAAHELGIHRSTLYRHLARQRG</sequence>
<feature type="non-terminal residue" evidence="2">
    <location>
        <position position="1"/>
    </location>
</feature>
<dbReference type="Gene3D" id="1.10.10.60">
    <property type="entry name" value="Homeodomain-like"/>
    <property type="match status" value="1"/>
</dbReference>